<dbReference type="PANTHER" id="PTHR43570">
    <property type="entry name" value="ALDEHYDE DEHYDROGENASE"/>
    <property type="match status" value="1"/>
</dbReference>
<dbReference type="Proteomes" id="UP001162972">
    <property type="component" value="Chromosome 16"/>
</dbReference>
<protein>
    <recommendedName>
        <fullName evidence="3">Aldehyde dehydrogenase</fullName>
    </recommendedName>
</protein>
<evidence type="ECO:0000256" key="6">
    <source>
        <dbReference type="RuleBase" id="RU003345"/>
    </source>
</evidence>
<dbReference type="Pfam" id="PF00171">
    <property type="entry name" value="Aldedh"/>
    <property type="match status" value="2"/>
</dbReference>
<dbReference type="InterPro" id="IPR029510">
    <property type="entry name" value="Ald_DH_CS_GLU"/>
</dbReference>
<comment type="caution">
    <text evidence="8">The sequence shown here is derived from an EMBL/GenBank/DDBJ whole genome shotgun (WGS) entry which is preliminary data.</text>
</comment>
<dbReference type="PIRSF" id="PIRSF036492">
    <property type="entry name" value="ALDH"/>
    <property type="match status" value="1"/>
</dbReference>
<dbReference type="FunFam" id="3.40.605.10:FF:000004">
    <property type="entry name" value="Aldehyde dehydrogenase"/>
    <property type="match status" value="1"/>
</dbReference>
<dbReference type="AlphaFoldDB" id="A0AAD6PBU3"/>
<evidence type="ECO:0000259" key="7">
    <source>
        <dbReference type="Pfam" id="PF00171"/>
    </source>
</evidence>
<dbReference type="PANTHER" id="PTHR43570:SF30">
    <property type="entry name" value="ALDEHYDE DEHYDROGENASE"/>
    <property type="match status" value="1"/>
</dbReference>
<feature type="domain" description="Aldehyde dehydrogenase" evidence="7">
    <location>
        <begin position="287"/>
        <end position="413"/>
    </location>
</feature>
<dbReference type="InterPro" id="IPR016162">
    <property type="entry name" value="Ald_DH_N"/>
</dbReference>
<dbReference type="GO" id="GO:0006081">
    <property type="term" value="P:aldehyde metabolic process"/>
    <property type="evidence" value="ECO:0007669"/>
    <property type="project" value="InterPro"/>
</dbReference>
<evidence type="ECO:0000313" key="9">
    <source>
        <dbReference type="Proteomes" id="UP001162972"/>
    </source>
</evidence>
<comment type="similarity">
    <text evidence="1 3 6">Belongs to the aldehyde dehydrogenase family.</text>
</comment>
<dbReference type="InterPro" id="IPR016161">
    <property type="entry name" value="Ald_DH/histidinol_DH"/>
</dbReference>
<gene>
    <name evidence="8" type="ORF">OIU84_025508</name>
</gene>
<sequence length="465" mass="51341">MEGVKGLESDLEAMRQYFRSGKTKDTAWRQSQLKGLLLFIKENEKHIFNALKKDLGKHPVEAYRDEVGTVTKSINFALHGLKEWMSSKKAKLPRVALLSSAELVPEPLGLVLIISSWNFPFGISLEPLIGAIAAGNTAVLKPSELAPASASLLANVLPTYLDNKAVKVIQGGPAVGERLLQQKWDKIFFTGSARVGRIIMSAAVNHLTPTVLELGGKSPAVVDSLASSWDKQVTVNRILVSKFGACAGQACIAIDYILVEKRFAPTLVELMKVMIKKMFGTQPCKNSIVYGGSLDEKNLFVEPTILVDPPLDAAIMTEEIFGPLLPIITLDNVEDSIAFINSKPKPLAIYAFIKNEKLKRRMLSETSSGSLVFNDAVIQYAADSLPFGGIGESGVGKYHGKFSFDTFSHYKAVTRRSFLTDFWYRFPPWNDYKLLLLEATYNFDYLGMLLVILGLKRRRQNSGGM</sequence>
<evidence type="ECO:0000256" key="2">
    <source>
        <dbReference type="ARBA" id="ARBA00023002"/>
    </source>
</evidence>
<feature type="active site" evidence="4 5">
    <location>
        <position position="213"/>
    </location>
</feature>
<proteinExistence type="inferred from homology"/>
<keyword evidence="2 3" id="KW-0560">Oxidoreductase</keyword>
<reference evidence="8 9" key="1">
    <citation type="journal article" date="2023" name="Int. J. Mol. Sci.">
        <title>De Novo Assembly and Annotation of 11 Diverse Shrub Willow (Salix) Genomes Reveals Novel Gene Organization in Sex-Linked Regions.</title>
        <authorList>
            <person name="Hyden B."/>
            <person name="Feng K."/>
            <person name="Yates T.B."/>
            <person name="Jawdy S."/>
            <person name="Cereghino C."/>
            <person name="Smart L.B."/>
            <person name="Muchero W."/>
        </authorList>
    </citation>
    <scope>NUCLEOTIDE SEQUENCE [LARGE SCALE GENOMIC DNA]</scope>
    <source>
        <tissue evidence="8">Shoot tip</tissue>
    </source>
</reference>
<evidence type="ECO:0000256" key="3">
    <source>
        <dbReference type="PIRNR" id="PIRNR036492"/>
    </source>
</evidence>
<dbReference type="InterPro" id="IPR015590">
    <property type="entry name" value="Aldehyde_DH_dom"/>
</dbReference>
<evidence type="ECO:0000313" key="8">
    <source>
        <dbReference type="EMBL" id="KAJ6424752.1"/>
    </source>
</evidence>
<organism evidence="8 9">
    <name type="scientific">Salix udensis</name>
    <dbReference type="NCBI Taxonomy" id="889485"/>
    <lineage>
        <taxon>Eukaryota</taxon>
        <taxon>Viridiplantae</taxon>
        <taxon>Streptophyta</taxon>
        <taxon>Embryophyta</taxon>
        <taxon>Tracheophyta</taxon>
        <taxon>Spermatophyta</taxon>
        <taxon>Magnoliopsida</taxon>
        <taxon>eudicotyledons</taxon>
        <taxon>Gunneridae</taxon>
        <taxon>Pentapetalae</taxon>
        <taxon>rosids</taxon>
        <taxon>fabids</taxon>
        <taxon>Malpighiales</taxon>
        <taxon>Salicaceae</taxon>
        <taxon>Saliceae</taxon>
        <taxon>Salix</taxon>
    </lineage>
</organism>
<feature type="active site" evidence="4">
    <location>
        <position position="251"/>
    </location>
</feature>
<evidence type="ECO:0000256" key="1">
    <source>
        <dbReference type="ARBA" id="ARBA00009986"/>
    </source>
</evidence>
<dbReference type="SUPFAM" id="SSF53720">
    <property type="entry name" value="ALDH-like"/>
    <property type="match status" value="1"/>
</dbReference>
<accession>A0AAD6PBU3</accession>
<evidence type="ECO:0000256" key="4">
    <source>
        <dbReference type="PIRSR" id="PIRSR036492-1"/>
    </source>
</evidence>
<dbReference type="InterPro" id="IPR012394">
    <property type="entry name" value="Aldehyde_DH_NAD(P)"/>
</dbReference>
<keyword evidence="9" id="KW-1185">Reference proteome</keyword>
<dbReference type="EMBL" id="JAPFFJ010000006">
    <property type="protein sequence ID" value="KAJ6424752.1"/>
    <property type="molecule type" value="Genomic_DNA"/>
</dbReference>
<evidence type="ECO:0000256" key="5">
    <source>
        <dbReference type="PROSITE-ProRule" id="PRU10007"/>
    </source>
</evidence>
<dbReference type="GO" id="GO:0004029">
    <property type="term" value="F:aldehyde dehydrogenase (NAD+) activity"/>
    <property type="evidence" value="ECO:0007669"/>
    <property type="project" value="TreeGrafter"/>
</dbReference>
<name>A0AAD6PBU3_9ROSI</name>
<feature type="domain" description="Aldehyde dehydrogenase" evidence="7">
    <location>
        <begin position="11"/>
        <end position="280"/>
    </location>
</feature>
<dbReference type="GO" id="GO:0005737">
    <property type="term" value="C:cytoplasm"/>
    <property type="evidence" value="ECO:0007669"/>
    <property type="project" value="TreeGrafter"/>
</dbReference>
<dbReference type="Gene3D" id="3.40.309.10">
    <property type="entry name" value="Aldehyde Dehydrogenase, Chain A, domain 2"/>
    <property type="match status" value="2"/>
</dbReference>
<dbReference type="PROSITE" id="PS00687">
    <property type="entry name" value="ALDEHYDE_DEHYDR_GLU"/>
    <property type="match status" value="1"/>
</dbReference>
<dbReference type="InterPro" id="IPR016163">
    <property type="entry name" value="Ald_DH_C"/>
</dbReference>
<dbReference type="Gene3D" id="3.40.605.10">
    <property type="entry name" value="Aldehyde Dehydrogenase, Chain A, domain 1"/>
    <property type="match status" value="2"/>
</dbReference>